<gene>
    <name evidence="2" type="ORF">PHAECO_LOCUS1179</name>
</gene>
<feature type="coiled-coil region" evidence="1">
    <location>
        <begin position="37"/>
        <end position="71"/>
    </location>
</feature>
<evidence type="ECO:0000313" key="3">
    <source>
        <dbReference type="Proteomes" id="UP001153737"/>
    </source>
</evidence>
<name>A0A9N9SD17_PHACE</name>
<sequence>MASTRQTQADFEHTLLEAFNNQNVTRAITEIIVKSVASNLAEKFKEYDNRIAQLEAEIDNLKSTTVSVQSNINIADQKKIEQKLDNIQQRTKRNNIRLMKVQETDHEKTLEVCIDLFKKNMKLDITEANVCAAYRVGKNTGDRPRHIVVVFNDNTIEASVYNKKKMLKGTEIILKEDLTAYRLNLMKEASETYGFKNVWSVNGNIFSKGPNGVNKISTI</sequence>
<accession>A0A9N9SD17</accession>
<organism evidence="2 3">
    <name type="scientific">Phaedon cochleariae</name>
    <name type="common">Mustard beetle</name>
    <dbReference type="NCBI Taxonomy" id="80249"/>
    <lineage>
        <taxon>Eukaryota</taxon>
        <taxon>Metazoa</taxon>
        <taxon>Ecdysozoa</taxon>
        <taxon>Arthropoda</taxon>
        <taxon>Hexapoda</taxon>
        <taxon>Insecta</taxon>
        <taxon>Pterygota</taxon>
        <taxon>Neoptera</taxon>
        <taxon>Endopterygota</taxon>
        <taxon>Coleoptera</taxon>
        <taxon>Polyphaga</taxon>
        <taxon>Cucujiformia</taxon>
        <taxon>Chrysomeloidea</taxon>
        <taxon>Chrysomelidae</taxon>
        <taxon>Chrysomelinae</taxon>
        <taxon>Chrysomelini</taxon>
        <taxon>Phaedon</taxon>
    </lineage>
</organism>
<dbReference type="Proteomes" id="UP001153737">
    <property type="component" value="Chromosome 1"/>
</dbReference>
<proteinExistence type="predicted"/>
<dbReference type="InterPro" id="IPR004244">
    <property type="entry name" value="Transposase_22"/>
</dbReference>
<dbReference type="OrthoDB" id="6725610at2759"/>
<reference evidence="2" key="2">
    <citation type="submission" date="2022-10" db="EMBL/GenBank/DDBJ databases">
        <authorList>
            <consortium name="ENA_rothamsted_submissions"/>
            <consortium name="culmorum"/>
            <person name="King R."/>
        </authorList>
    </citation>
    <scope>NUCLEOTIDE SEQUENCE</scope>
</reference>
<keyword evidence="1" id="KW-0175">Coiled coil</keyword>
<dbReference type="Gene3D" id="3.30.70.1820">
    <property type="entry name" value="L1 transposable element, RRM domain"/>
    <property type="match status" value="1"/>
</dbReference>
<dbReference type="AlphaFoldDB" id="A0A9N9SD17"/>
<dbReference type="EMBL" id="OU896707">
    <property type="protein sequence ID" value="CAG9812888.1"/>
    <property type="molecule type" value="Genomic_DNA"/>
</dbReference>
<evidence type="ECO:0000256" key="1">
    <source>
        <dbReference type="SAM" id="Coils"/>
    </source>
</evidence>
<evidence type="ECO:0000313" key="2">
    <source>
        <dbReference type="EMBL" id="CAG9812888.1"/>
    </source>
</evidence>
<keyword evidence="3" id="KW-1185">Reference proteome</keyword>
<reference evidence="2" key="1">
    <citation type="submission" date="2022-01" db="EMBL/GenBank/DDBJ databases">
        <authorList>
            <person name="King R."/>
        </authorList>
    </citation>
    <scope>NUCLEOTIDE SEQUENCE</scope>
</reference>
<protein>
    <submittedName>
        <fullName evidence="2">Uncharacterized protein</fullName>
    </submittedName>
</protein>
<dbReference type="PANTHER" id="PTHR11505">
    <property type="entry name" value="L1 TRANSPOSABLE ELEMENT-RELATED"/>
    <property type="match status" value="1"/>
</dbReference>